<dbReference type="AlphaFoldDB" id="A0A1H8RZ40"/>
<organism evidence="1 2">
    <name type="scientific">Propionispora vibrioides</name>
    <dbReference type="NCBI Taxonomy" id="112903"/>
    <lineage>
        <taxon>Bacteria</taxon>
        <taxon>Bacillati</taxon>
        <taxon>Bacillota</taxon>
        <taxon>Negativicutes</taxon>
        <taxon>Selenomonadales</taxon>
        <taxon>Sporomusaceae</taxon>
        <taxon>Propionispora</taxon>
    </lineage>
</organism>
<sequence length="200" mass="21849">MLTYLSAPETIAALIPEYTDTGDHTVLYTAAGGKTVTSFRTSTLIRQLARTWAIDLAALKKQTALATQRVILQPLPICPSLTLVPVKVRLPRVPGDSSIGYVNSYCVAGLEACKPVDSPAAPKSLICLQGGASIPCLWTSTTVRKTLQQARLFTSYSQTARHCRPLKESTVAYDPHLEPIAQKLVEVFYDILRLKQHPSD</sequence>
<accession>A0A1H8RZ40</accession>
<proteinExistence type="predicted"/>
<keyword evidence="2" id="KW-1185">Reference proteome</keyword>
<reference evidence="1 2" key="1">
    <citation type="submission" date="2016-10" db="EMBL/GenBank/DDBJ databases">
        <authorList>
            <person name="de Groot N.N."/>
        </authorList>
    </citation>
    <scope>NUCLEOTIDE SEQUENCE [LARGE SCALE GENOMIC DNA]</scope>
    <source>
        <strain evidence="1 2">DSM 13305</strain>
    </source>
</reference>
<dbReference type="STRING" id="112903.SAMN04490178_104135"/>
<dbReference type="RefSeq" id="WP_091744486.1">
    <property type="nucleotide sequence ID" value="NZ_FODY01000004.1"/>
</dbReference>
<dbReference type="Proteomes" id="UP000198847">
    <property type="component" value="Unassembled WGS sequence"/>
</dbReference>
<protein>
    <submittedName>
        <fullName evidence="1">Uncharacterized protein</fullName>
    </submittedName>
</protein>
<evidence type="ECO:0000313" key="2">
    <source>
        <dbReference type="Proteomes" id="UP000198847"/>
    </source>
</evidence>
<dbReference type="OrthoDB" id="1683804at2"/>
<gene>
    <name evidence="1" type="ORF">SAMN04490178_104135</name>
</gene>
<evidence type="ECO:0000313" key="1">
    <source>
        <dbReference type="EMBL" id="SEO71701.1"/>
    </source>
</evidence>
<name>A0A1H8RZ40_9FIRM</name>
<dbReference type="EMBL" id="FODY01000004">
    <property type="protein sequence ID" value="SEO71701.1"/>
    <property type="molecule type" value="Genomic_DNA"/>
</dbReference>